<evidence type="ECO:0000313" key="2">
    <source>
        <dbReference type="EMBL" id="TEB41779.1"/>
    </source>
</evidence>
<proteinExistence type="predicted"/>
<name>A0A4Y7U7J2_9FLAO</name>
<sequence length="167" mass="19502">MRKVVVLLIAMIILGCSKNNDEKIVLTCGLGMNPDALRYGIEVNHDKVFYCEEIPKKKGKYNYYQANFDSKEFLKFKKDFEILFKQKIVLRDIVDGKPYRLDISFNEEDKRTIKFYYSFLNDQEIALVNSIIKLKKLEFKQIKFHAFPMALLNEKLPPPPLPSGGNK</sequence>
<dbReference type="Proteomes" id="UP000298340">
    <property type="component" value="Unassembled WGS sequence"/>
</dbReference>
<dbReference type="PROSITE" id="PS51257">
    <property type="entry name" value="PROKAR_LIPOPROTEIN"/>
    <property type="match status" value="1"/>
</dbReference>
<evidence type="ECO:0000313" key="1">
    <source>
        <dbReference type="EMBL" id="TCN50527.1"/>
    </source>
</evidence>
<evidence type="ECO:0000313" key="4">
    <source>
        <dbReference type="Proteomes" id="UP000298340"/>
    </source>
</evidence>
<reference evidence="1 3" key="1">
    <citation type="journal article" date="2015" name="Stand. Genomic Sci.">
        <title>Genomic Encyclopedia of Bacterial and Archaeal Type Strains, Phase III: the genomes of soil and plant-associated and newly described type strains.</title>
        <authorList>
            <person name="Whitman W.B."/>
            <person name="Woyke T."/>
            <person name="Klenk H.P."/>
            <person name="Zhou Y."/>
            <person name="Lilburn T.G."/>
            <person name="Beck B.J."/>
            <person name="De Vos P."/>
            <person name="Vandamme P."/>
            <person name="Eisen J.A."/>
            <person name="Garrity G."/>
            <person name="Hugenholtz P."/>
            <person name="Kyrpides N.C."/>
        </authorList>
    </citation>
    <scope>NUCLEOTIDE SEQUENCE [LARGE SCALE GENOMIC DNA]</scope>
    <source>
        <strain evidence="1 3">P5626</strain>
    </source>
</reference>
<gene>
    <name evidence="2" type="ORF">D0809_23580</name>
    <name evidence="1" type="ORF">EV142_1154</name>
</gene>
<dbReference type="Proteomes" id="UP000295270">
    <property type="component" value="Unassembled WGS sequence"/>
</dbReference>
<reference evidence="1" key="3">
    <citation type="submission" date="2019-03" db="EMBL/GenBank/DDBJ databases">
        <authorList>
            <person name="Whitman W."/>
            <person name="Huntemann M."/>
            <person name="Clum A."/>
            <person name="Pillay M."/>
            <person name="Palaniappan K."/>
            <person name="Varghese N."/>
            <person name="Mikhailova N."/>
            <person name="Stamatis D."/>
            <person name="Reddy T."/>
            <person name="Daum C."/>
            <person name="Shapiro N."/>
            <person name="Ivanova N."/>
            <person name="Kyrpides N."/>
            <person name="Woyke T."/>
        </authorList>
    </citation>
    <scope>NUCLEOTIDE SEQUENCE</scope>
    <source>
        <strain evidence="1">P5626</strain>
    </source>
</reference>
<comment type="caution">
    <text evidence="2">The sequence shown here is derived from an EMBL/GenBank/DDBJ whole genome shotgun (WGS) entry which is preliminary data.</text>
</comment>
<accession>A0A4Y7U7J2</accession>
<dbReference type="AlphaFoldDB" id="A0A4Y7U7J2"/>
<organism evidence="2 4">
    <name type="scientific">Flavobacterium circumlabens</name>
    <dbReference type="NCBI Taxonomy" id="2133765"/>
    <lineage>
        <taxon>Bacteria</taxon>
        <taxon>Pseudomonadati</taxon>
        <taxon>Bacteroidota</taxon>
        <taxon>Flavobacteriia</taxon>
        <taxon>Flavobacteriales</taxon>
        <taxon>Flavobacteriaceae</taxon>
        <taxon>Flavobacterium</taxon>
    </lineage>
</organism>
<protein>
    <submittedName>
        <fullName evidence="2">Uncharacterized protein</fullName>
    </submittedName>
</protein>
<dbReference type="EMBL" id="QWDN01000014">
    <property type="protein sequence ID" value="TEB41779.1"/>
    <property type="molecule type" value="Genomic_DNA"/>
</dbReference>
<keyword evidence="3" id="KW-1185">Reference proteome</keyword>
<evidence type="ECO:0000313" key="3">
    <source>
        <dbReference type="Proteomes" id="UP000295270"/>
    </source>
</evidence>
<dbReference type="EMBL" id="SLWA01000015">
    <property type="protein sequence ID" value="TCN50527.1"/>
    <property type="molecule type" value="Genomic_DNA"/>
</dbReference>
<reference evidence="2 4" key="2">
    <citation type="journal article" date="2018" name="Syst. Appl. Microbiol.">
        <title>Flavobacterium circumlabens sp. nov. and Flavobacterium cupreum sp. nov., two psychrotrophic species isolated from Antarctic environmental samples.</title>
        <authorList>
            <person name="Kralova S."/>
            <person name="Busse H.J."/>
            <person name="Svec P."/>
            <person name="Maslanova I."/>
            <person name="Stankova E."/>
            <person name="Bartak M."/>
            <person name="Sedlacek I."/>
        </authorList>
    </citation>
    <scope>NUCLEOTIDE SEQUENCE [LARGE SCALE GENOMIC DNA]</scope>
    <source>
        <strain evidence="2 4">CCM 8828</strain>
    </source>
</reference>
<dbReference type="RefSeq" id="WP_132038275.1">
    <property type="nucleotide sequence ID" value="NZ_QWDN01000014.1"/>
</dbReference>
<dbReference type="OrthoDB" id="1262668at2"/>